<dbReference type="RefSeq" id="WP_186912607.1">
    <property type="nucleotide sequence ID" value="NZ_JACOFV010000009.1"/>
</dbReference>
<gene>
    <name evidence="2" type="ORF">H8K32_11315</name>
</gene>
<dbReference type="AlphaFoldDB" id="A0A923KII1"/>
<evidence type="ECO:0000256" key="1">
    <source>
        <dbReference type="SAM" id="MobiDB-lite"/>
    </source>
</evidence>
<dbReference type="Proteomes" id="UP000634011">
    <property type="component" value="Unassembled WGS sequence"/>
</dbReference>
<proteinExistence type="predicted"/>
<evidence type="ECO:0000313" key="2">
    <source>
        <dbReference type="EMBL" id="MBC3862692.1"/>
    </source>
</evidence>
<reference evidence="2" key="1">
    <citation type="submission" date="2020-08" db="EMBL/GenBank/DDBJ databases">
        <title>Novel species isolated from subtropical streams in China.</title>
        <authorList>
            <person name="Lu H."/>
        </authorList>
    </citation>
    <scope>NUCLEOTIDE SEQUENCE</scope>
    <source>
        <strain evidence="2">KACC 12607</strain>
    </source>
</reference>
<evidence type="ECO:0008006" key="4">
    <source>
        <dbReference type="Google" id="ProtNLM"/>
    </source>
</evidence>
<protein>
    <recommendedName>
        <fullName evidence="4">Transposon Tn7 transposition protein TnsB</fullName>
    </recommendedName>
</protein>
<feature type="compositionally biased region" description="Basic and acidic residues" evidence="1">
    <location>
        <begin position="455"/>
        <end position="466"/>
    </location>
</feature>
<dbReference type="EMBL" id="JACOFV010000009">
    <property type="protein sequence ID" value="MBC3862692.1"/>
    <property type="molecule type" value="Genomic_DNA"/>
</dbReference>
<accession>A0A923KII1</accession>
<organism evidence="2 3">
    <name type="scientific">Undibacterium jejuense</name>
    <dbReference type="NCBI Taxonomy" id="1344949"/>
    <lineage>
        <taxon>Bacteria</taxon>
        <taxon>Pseudomonadati</taxon>
        <taxon>Pseudomonadota</taxon>
        <taxon>Betaproteobacteria</taxon>
        <taxon>Burkholderiales</taxon>
        <taxon>Oxalobacteraceae</taxon>
        <taxon>Undibacterium</taxon>
    </lineage>
</organism>
<feature type="region of interest" description="Disordered" evidence="1">
    <location>
        <begin position="455"/>
        <end position="489"/>
    </location>
</feature>
<evidence type="ECO:0000313" key="3">
    <source>
        <dbReference type="Proteomes" id="UP000634011"/>
    </source>
</evidence>
<feature type="region of interest" description="Disordered" evidence="1">
    <location>
        <begin position="681"/>
        <end position="701"/>
    </location>
</feature>
<name>A0A923KII1_9BURK</name>
<sequence>MIDMKNCIIEPGEILIGTDADSQIQGPYRVLSIKERVNQVVMIPIPIGPRKMNPKRQASYYALGFKSFDLKNILFLLETKKLKKTTIELPGHWCLSDADLRKLSPPTNSPYLSPEDRIKSPLELKRNFKFELIKPLLPNESLSGVLHPPNFIHLDSLVRARAREVNVSPGQVFDALHRYYAFGCIRNSLLPNTTVKSGAPGVRRLAKNGIKLGRKNAAAKAGNQDLKGIILTANDIQNIEDGYLMFVKPGTSIKQAFLSFSSTFYCNSHTLKHGYLTPNLLEAHLRPTEIEFKHHGPLGKNSSAAARRLMGEGEWAKNYRPLIGTARDGISAIGQVGSLDASPVDVNLVSCLDPLQPIGVGRGLFVRDAWLGIYFGWQIGLDNLRTDDAKLAILRAATDKTEILSRYNLDLPAEDFPSLFFTKYLSDNGELRSCNGIESIVDQLTSRIEFIESGRADRNSSSESGHHSRHRSFDHHLPGTTKGRQSKRGEPLAITKALLSRYEYIRLLLLWIHWSNTKQELPLHMIPSEMRREYAINKKPLPMTRIGIYRWAKINGYVAGKPVDPNYLRAHLLPRFTASVQRNGLILHRPNTGNVVELLHGARFNNEYLATSGIIRDAISRGKKHIEVSADPDDLSHIFFADSSGIHIIPNIKDDALLILEGSIPDLCAINNADKINHVEHASSKDQDNVDQQAYRKEAEVDAKNRKIAAEKIQGKQKMQRTKVTNVKTARAAEKRSALDEEILRLSGDGKFIKKESPQETSLFQLESTASETLPKKRNLADLMKSRLTSFNNERKF</sequence>
<comment type="caution">
    <text evidence="2">The sequence shown here is derived from an EMBL/GenBank/DDBJ whole genome shotgun (WGS) entry which is preliminary data.</text>
</comment>
<keyword evidence="3" id="KW-1185">Reference proteome</keyword>